<accession>A0A0A0BM56</accession>
<dbReference type="InterPro" id="IPR036388">
    <property type="entry name" value="WH-like_DNA-bd_sf"/>
</dbReference>
<dbReference type="GO" id="GO:0003723">
    <property type="term" value="F:RNA binding"/>
    <property type="evidence" value="ECO:0007669"/>
    <property type="project" value="InterPro"/>
</dbReference>
<dbReference type="Gene3D" id="3.30.450.40">
    <property type="match status" value="1"/>
</dbReference>
<evidence type="ECO:0000259" key="6">
    <source>
        <dbReference type="PROSITE" id="PS50921"/>
    </source>
</evidence>
<dbReference type="GO" id="GO:0016301">
    <property type="term" value="F:kinase activity"/>
    <property type="evidence" value="ECO:0007669"/>
    <property type="project" value="UniProtKB-KW"/>
</dbReference>
<dbReference type="RefSeq" id="WP_043609468.1">
    <property type="nucleotide sequence ID" value="NZ_AXCY01000126.1"/>
</dbReference>
<dbReference type="Pfam" id="PF03861">
    <property type="entry name" value="ANTAR"/>
    <property type="match status" value="1"/>
</dbReference>
<dbReference type="InterPro" id="IPR012074">
    <property type="entry name" value="GAF_ANTAR"/>
</dbReference>
<dbReference type="PIRSF" id="PIRSF036625">
    <property type="entry name" value="GAF_ANTAR"/>
    <property type="match status" value="1"/>
</dbReference>
<evidence type="ECO:0000313" key="7">
    <source>
        <dbReference type="EMBL" id="KGM09051.1"/>
    </source>
</evidence>
<dbReference type="SMART" id="SM01012">
    <property type="entry name" value="ANTAR"/>
    <property type="match status" value="1"/>
</dbReference>
<dbReference type="OrthoDB" id="3688893at2"/>
<dbReference type="InterPro" id="IPR005561">
    <property type="entry name" value="ANTAR"/>
</dbReference>
<sequence length="244" mass="25909">MTTTEGFDAALLDLVLATAEAEEHLDGVARLAQDLSPVLAACGVMARMRGAEITVASSNEVAYALDELQFGLDRGPCLQAMRGGDVVYAEDMSVESRWTPYPALAVERGVLSSLSLPLVARGRTVGALNSYAREPHAFDGDLADQLRAFADRAQVVLAVAMRSAEQTALVDQLHTAMQSRSTIDQALGIIMGRERCTSAEAFALLRTASQRQNRKLADVAAELVTTTTGQPPTSGHFDTGTASV</sequence>
<evidence type="ECO:0000256" key="1">
    <source>
        <dbReference type="ARBA" id="ARBA00022679"/>
    </source>
</evidence>
<dbReference type="AlphaFoldDB" id="A0A0A0BM56"/>
<keyword evidence="4" id="KW-0804">Transcription</keyword>
<dbReference type="InterPro" id="IPR029016">
    <property type="entry name" value="GAF-like_dom_sf"/>
</dbReference>
<dbReference type="Proteomes" id="UP000029839">
    <property type="component" value="Unassembled WGS sequence"/>
</dbReference>
<reference evidence="7 8" key="2">
    <citation type="journal article" date="2015" name="Stand. Genomic Sci.">
        <title>Draft genome sequence of Cellulomonas carbonis T26(T) and comparative analysis of six Cellulomonas genomes.</title>
        <authorList>
            <person name="Zhuang W."/>
            <person name="Zhang S."/>
            <person name="Xia X."/>
            <person name="Wang G."/>
        </authorList>
    </citation>
    <scope>NUCLEOTIDE SEQUENCE [LARGE SCALE GENOMIC DNA]</scope>
    <source>
        <strain evidence="7 8">T26</strain>
    </source>
</reference>
<feature type="region of interest" description="Disordered" evidence="5">
    <location>
        <begin position="225"/>
        <end position="244"/>
    </location>
</feature>
<dbReference type="InterPro" id="IPR011006">
    <property type="entry name" value="CheY-like_superfamily"/>
</dbReference>
<evidence type="ECO:0000256" key="2">
    <source>
        <dbReference type="ARBA" id="ARBA00022777"/>
    </source>
</evidence>
<keyword evidence="1" id="KW-0808">Transferase</keyword>
<dbReference type="PROSITE" id="PS50921">
    <property type="entry name" value="ANTAR"/>
    <property type="match status" value="1"/>
</dbReference>
<gene>
    <name evidence="7" type="ORF">N868_04645</name>
</gene>
<evidence type="ECO:0000256" key="3">
    <source>
        <dbReference type="ARBA" id="ARBA00023015"/>
    </source>
</evidence>
<dbReference type="SMART" id="SM00065">
    <property type="entry name" value="GAF"/>
    <property type="match status" value="1"/>
</dbReference>
<reference evidence="7 8" key="1">
    <citation type="submission" date="2013-08" db="EMBL/GenBank/DDBJ databases">
        <title>Genome sequencing of Cellulomonas carbonis T26.</title>
        <authorList>
            <person name="Chen F."/>
            <person name="Li Y."/>
            <person name="Wang G."/>
        </authorList>
    </citation>
    <scope>NUCLEOTIDE SEQUENCE [LARGE SCALE GENOMIC DNA]</scope>
    <source>
        <strain evidence="7 8">T26</strain>
    </source>
</reference>
<dbReference type="Gene3D" id="1.10.10.10">
    <property type="entry name" value="Winged helix-like DNA-binding domain superfamily/Winged helix DNA-binding domain"/>
    <property type="match status" value="1"/>
</dbReference>
<keyword evidence="8" id="KW-1185">Reference proteome</keyword>
<comment type="caution">
    <text evidence="7">The sequence shown here is derived from an EMBL/GenBank/DDBJ whole genome shotgun (WGS) entry which is preliminary data.</text>
</comment>
<dbReference type="SUPFAM" id="SSF52172">
    <property type="entry name" value="CheY-like"/>
    <property type="match status" value="1"/>
</dbReference>
<name>A0A0A0BM56_9CELL</name>
<proteinExistence type="predicted"/>
<evidence type="ECO:0000313" key="8">
    <source>
        <dbReference type="Proteomes" id="UP000029839"/>
    </source>
</evidence>
<dbReference type="SUPFAM" id="SSF55781">
    <property type="entry name" value="GAF domain-like"/>
    <property type="match status" value="1"/>
</dbReference>
<protein>
    <submittedName>
        <fullName evidence="7">Antitermination regulator</fullName>
    </submittedName>
</protein>
<dbReference type="Pfam" id="PF13185">
    <property type="entry name" value="GAF_2"/>
    <property type="match status" value="1"/>
</dbReference>
<dbReference type="EMBL" id="AXCY01000126">
    <property type="protein sequence ID" value="KGM09051.1"/>
    <property type="molecule type" value="Genomic_DNA"/>
</dbReference>
<feature type="domain" description="ANTAR" evidence="6">
    <location>
        <begin position="163"/>
        <end position="224"/>
    </location>
</feature>
<keyword evidence="2" id="KW-0418">Kinase</keyword>
<evidence type="ECO:0000256" key="4">
    <source>
        <dbReference type="ARBA" id="ARBA00023163"/>
    </source>
</evidence>
<dbReference type="InterPro" id="IPR003018">
    <property type="entry name" value="GAF"/>
</dbReference>
<keyword evidence="3" id="KW-0805">Transcription regulation</keyword>
<evidence type="ECO:0000256" key="5">
    <source>
        <dbReference type="SAM" id="MobiDB-lite"/>
    </source>
</evidence>
<organism evidence="7 8">
    <name type="scientific">Cellulomonas carbonis T26</name>
    <dbReference type="NCBI Taxonomy" id="947969"/>
    <lineage>
        <taxon>Bacteria</taxon>
        <taxon>Bacillati</taxon>
        <taxon>Actinomycetota</taxon>
        <taxon>Actinomycetes</taxon>
        <taxon>Micrococcales</taxon>
        <taxon>Cellulomonadaceae</taxon>
        <taxon>Cellulomonas</taxon>
    </lineage>
</organism>